<sequence>MGFSVIRNRISITRGDSAEIRMSIRDRVTGKPFIPGPDDRLTFTVKRELSDEAPVVVKTLDNGIVRREQECLLLLVPEDTARLPFGAYWYDVELVLASGYTDTVIPPSPFLVTGEVTVHGKI</sequence>
<organism evidence="1 2">
    <name type="scientific">Megasphaera hominis</name>
    <dbReference type="NCBI Taxonomy" id="159836"/>
    <lineage>
        <taxon>Bacteria</taxon>
        <taxon>Bacillati</taxon>
        <taxon>Bacillota</taxon>
        <taxon>Negativicutes</taxon>
        <taxon>Veillonellales</taxon>
        <taxon>Veillonellaceae</taxon>
        <taxon>Megasphaera</taxon>
    </lineage>
</organism>
<gene>
    <name evidence="1" type="ORF">H8J70_00350</name>
</gene>
<evidence type="ECO:0000313" key="2">
    <source>
        <dbReference type="Proteomes" id="UP000606870"/>
    </source>
</evidence>
<evidence type="ECO:0000313" key="1">
    <source>
        <dbReference type="EMBL" id="MBC3535718.1"/>
    </source>
</evidence>
<comment type="caution">
    <text evidence="1">The sequence shown here is derived from an EMBL/GenBank/DDBJ whole genome shotgun (WGS) entry which is preliminary data.</text>
</comment>
<proteinExistence type="predicted"/>
<protein>
    <recommendedName>
        <fullName evidence="3">BppU N-terminal domain-containing protein</fullName>
    </recommendedName>
</protein>
<dbReference type="Proteomes" id="UP000606870">
    <property type="component" value="Unassembled WGS sequence"/>
</dbReference>
<dbReference type="RefSeq" id="WP_186501778.1">
    <property type="nucleotide sequence ID" value="NZ_JACOGK010000001.1"/>
</dbReference>
<keyword evidence="2" id="KW-1185">Reference proteome</keyword>
<accession>A0ABR6VF80</accession>
<reference evidence="1 2" key="1">
    <citation type="submission" date="2020-08" db="EMBL/GenBank/DDBJ databases">
        <authorList>
            <person name="Liu C."/>
            <person name="Sun Q."/>
        </authorList>
    </citation>
    <scope>NUCLEOTIDE SEQUENCE [LARGE SCALE GENOMIC DNA]</scope>
    <source>
        <strain evidence="1 2">NSJ-59</strain>
    </source>
</reference>
<evidence type="ECO:0008006" key="3">
    <source>
        <dbReference type="Google" id="ProtNLM"/>
    </source>
</evidence>
<dbReference type="EMBL" id="JACOGK010000001">
    <property type="protein sequence ID" value="MBC3535718.1"/>
    <property type="molecule type" value="Genomic_DNA"/>
</dbReference>
<name>A0ABR6VF80_9FIRM</name>